<sequence>MDLREQIDAYIEKYKFEIVSRTCDFVKIPSVSTSDDSGRPYGLECARALDFCDALCREKGLFTKNYDYYCLEASCEKEQKGKRLVLVTHADVVPVGEDTIYEPFAGTVYGDYILGRGCVDDKGPLIATLYALAFFKENHIPLKNDIRLVFGSNEERTMDDIEYYLERAGQPDWALAADGDFPAENGEMGRIDFTVSAPKASRVEYIRSRGTGQSLVQEACESLIENRSITIRKTPSREGAEGVENPVAYMILNQEGAVFKNDADEKHMRELLADGNGASMGVSCSDEIFDESILRVYKAETEGENIKLSFDLRIPHCVDLEETAEKIRRYGEEKAIAIEIGKISKGYYESPDEGIVKLLTDLYNHEMHMDEKPCVLHTAATYTRLFEHGCDFGAGNCQEVKPFPPGHGSVHGLDEAQNIGVLLDAVKMYILGIKAIDDLWS</sequence>
<dbReference type="RefSeq" id="WP_262427337.1">
    <property type="nucleotide sequence ID" value="NZ_JACRTJ010000014.1"/>
</dbReference>
<dbReference type="SUPFAM" id="SSF55031">
    <property type="entry name" value="Bacterial exopeptidase dimerisation domain"/>
    <property type="match status" value="1"/>
</dbReference>
<proteinExistence type="predicted"/>
<protein>
    <submittedName>
        <fullName evidence="3">M20/M25/M40 family metallo-hydrolase</fullName>
    </submittedName>
</protein>
<organism evidence="3 4">
    <name type="scientific">Enterocloster hominis</name>
    <name type="common">ex Liu et al. 2021</name>
    <dbReference type="NCBI Taxonomy" id="2763663"/>
    <lineage>
        <taxon>Bacteria</taxon>
        <taxon>Bacillati</taxon>
        <taxon>Bacillota</taxon>
        <taxon>Clostridia</taxon>
        <taxon>Lachnospirales</taxon>
        <taxon>Lachnospiraceae</taxon>
        <taxon>Enterocloster</taxon>
    </lineage>
</organism>
<dbReference type="SUPFAM" id="SSF53187">
    <property type="entry name" value="Zn-dependent exopeptidases"/>
    <property type="match status" value="1"/>
</dbReference>
<dbReference type="PANTHER" id="PTHR43808">
    <property type="entry name" value="ACETYLORNITHINE DEACETYLASE"/>
    <property type="match status" value="1"/>
</dbReference>
<keyword evidence="4" id="KW-1185">Reference proteome</keyword>
<evidence type="ECO:0000256" key="2">
    <source>
        <dbReference type="ARBA" id="ARBA00022801"/>
    </source>
</evidence>
<dbReference type="EMBL" id="JACRTJ010000014">
    <property type="protein sequence ID" value="MBC8598876.1"/>
    <property type="molecule type" value="Genomic_DNA"/>
</dbReference>
<reference evidence="3 4" key="1">
    <citation type="submission" date="2020-08" db="EMBL/GenBank/DDBJ databases">
        <title>Genome public.</title>
        <authorList>
            <person name="Liu C."/>
            <person name="Sun Q."/>
        </authorList>
    </citation>
    <scope>NUCLEOTIDE SEQUENCE [LARGE SCALE GENOMIC DNA]</scope>
    <source>
        <strain evidence="3 4">BX10</strain>
    </source>
</reference>
<evidence type="ECO:0000256" key="1">
    <source>
        <dbReference type="ARBA" id="ARBA00022723"/>
    </source>
</evidence>
<dbReference type="InterPro" id="IPR002933">
    <property type="entry name" value="Peptidase_M20"/>
</dbReference>
<keyword evidence="1" id="KW-0479">Metal-binding</keyword>
<dbReference type="InterPro" id="IPR050072">
    <property type="entry name" value="Peptidase_M20A"/>
</dbReference>
<dbReference type="InterPro" id="IPR036264">
    <property type="entry name" value="Bact_exopeptidase_dim_dom"/>
</dbReference>
<evidence type="ECO:0000313" key="3">
    <source>
        <dbReference type="EMBL" id="MBC8598876.1"/>
    </source>
</evidence>
<comment type="caution">
    <text evidence="3">The sequence shown here is derived from an EMBL/GenBank/DDBJ whole genome shotgun (WGS) entry which is preliminary data.</text>
</comment>
<name>A0ABR7NRX0_9FIRM</name>
<gene>
    <name evidence="3" type="ORF">H8708_06480</name>
</gene>
<evidence type="ECO:0000313" key="4">
    <source>
        <dbReference type="Proteomes" id="UP000647491"/>
    </source>
</evidence>
<dbReference type="Pfam" id="PF01546">
    <property type="entry name" value="Peptidase_M20"/>
    <property type="match status" value="1"/>
</dbReference>
<dbReference type="Gene3D" id="3.40.630.10">
    <property type="entry name" value="Zn peptidases"/>
    <property type="match status" value="2"/>
</dbReference>
<dbReference type="Proteomes" id="UP000647491">
    <property type="component" value="Unassembled WGS sequence"/>
</dbReference>
<accession>A0ABR7NRX0</accession>
<dbReference type="PANTHER" id="PTHR43808:SF31">
    <property type="entry name" value="N-ACETYL-L-CITRULLINE DEACETYLASE"/>
    <property type="match status" value="1"/>
</dbReference>
<keyword evidence="2" id="KW-0378">Hydrolase</keyword>